<dbReference type="Pfam" id="PF00903">
    <property type="entry name" value="Glyoxalase"/>
    <property type="match status" value="2"/>
</dbReference>
<dbReference type="RefSeq" id="WP_184167957.1">
    <property type="nucleotide sequence ID" value="NZ_JACHLD010000012.1"/>
</dbReference>
<dbReference type="CDD" id="cd08346">
    <property type="entry name" value="PcpA_N_like"/>
    <property type="match status" value="1"/>
</dbReference>
<feature type="domain" description="VOC" evidence="1">
    <location>
        <begin position="155"/>
        <end position="274"/>
    </location>
</feature>
<dbReference type="Gene3D" id="3.10.180.10">
    <property type="entry name" value="2,3-Dihydroxybiphenyl 1,2-Dioxygenase, domain 1"/>
    <property type="match status" value="2"/>
</dbReference>
<comment type="caution">
    <text evidence="2">The sequence shown here is derived from an EMBL/GenBank/DDBJ whole genome shotgun (WGS) entry which is preliminary data.</text>
</comment>
<sequence length="312" mass="35572">MENKILGLHHITAIAGDAKRNFNFYSNILGLRFIKKTVNFDDPGTYHFYFGDEVGSAGTILTFFPWGEGIQQGRKGSGMATEIGYSVPKGSLDFWQKRFEKYNVIYNKPAEKFGEKYLTFLDPDGLKLELIESKTEDNRKAWETDEVKADVATKGFHNITLTLNDIKPTAAILTEIFGYKLIDQDVNRYRYATDAVENAAIVDLVELAEEKRGLNANGTVHHVAFRVKNDEILMHFREKIADYGLQITPQIDRQYFHSLYFREPGGVLFEIATDNPGFTVDESLEELGKNLKLPAQYESQRKAIEEHLVKIN</sequence>
<dbReference type="PANTHER" id="PTHR36110">
    <property type="entry name" value="RING-CLEAVING DIOXYGENASE MHQE-RELATED"/>
    <property type="match status" value="1"/>
</dbReference>
<evidence type="ECO:0000313" key="3">
    <source>
        <dbReference type="Proteomes" id="UP000561681"/>
    </source>
</evidence>
<proteinExistence type="predicted"/>
<dbReference type="SUPFAM" id="SSF54593">
    <property type="entry name" value="Glyoxalase/Bleomycin resistance protein/Dihydroxybiphenyl dioxygenase"/>
    <property type="match status" value="1"/>
</dbReference>
<dbReference type="Proteomes" id="UP000561681">
    <property type="component" value="Unassembled WGS sequence"/>
</dbReference>
<dbReference type="PANTHER" id="PTHR36110:SF2">
    <property type="entry name" value="RING-CLEAVING DIOXYGENASE MHQE-RELATED"/>
    <property type="match status" value="1"/>
</dbReference>
<evidence type="ECO:0000259" key="1">
    <source>
        <dbReference type="PROSITE" id="PS51819"/>
    </source>
</evidence>
<dbReference type="EMBL" id="JACHLD010000012">
    <property type="protein sequence ID" value="MBB4804587.1"/>
    <property type="molecule type" value="Genomic_DNA"/>
</dbReference>
<dbReference type="InterPro" id="IPR004360">
    <property type="entry name" value="Glyas_Fos-R_dOase_dom"/>
</dbReference>
<dbReference type="InterPro" id="IPR052537">
    <property type="entry name" value="Extradiol_RC_dioxygenase"/>
</dbReference>
<dbReference type="AlphaFoldDB" id="A0A7W7NAK0"/>
<dbReference type="InterPro" id="IPR029068">
    <property type="entry name" value="Glyas_Bleomycin-R_OHBP_Dase"/>
</dbReference>
<accession>A0A7W7NAK0</accession>
<organism evidence="2 3">
    <name type="scientific">Flavobacterium nitrogenifigens</name>
    <dbReference type="NCBI Taxonomy" id="1617283"/>
    <lineage>
        <taxon>Bacteria</taxon>
        <taxon>Pseudomonadati</taxon>
        <taxon>Bacteroidota</taxon>
        <taxon>Flavobacteriia</taxon>
        <taxon>Flavobacteriales</taxon>
        <taxon>Flavobacteriaceae</taxon>
        <taxon>Flavobacterium</taxon>
    </lineage>
</organism>
<reference evidence="2 3" key="1">
    <citation type="submission" date="2020-08" db="EMBL/GenBank/DDBJ databases">
        <title>Functional genomics of gut bacteria from endangered species of beetles.</title>
        <authorList>
            <person name="Carlos-Shanley C."/>
        </authorList>
    </citation>
    <scope>NUCLEOTIDE SEQUENCE [LARGE SCALE GENOMIC DNA]</scope>
    <source>
        <strain evidence="2 3">S00142</strain>
    </source>
</reference>
<dbReference type="PROSITE" id="PS51819">
    <property type="entry name" value="VOC"/>
    <property type="match status" value="2"/>
</dbReference>
<keyword evidence="3" id="KW-1185">Reference proteome</keyword>
<gene>
    <name evidence="2" type="ORF">HNP37_004684</name>
</gene>
<name>A0A7W7NAK0_9FLAO</name>
<protein>
    <submittedName>
        <fullName evidence="2">Glyoxalase family protein</fullName>
    </submittedName>
</protein>
<dbReference type="CDD" id="cd08347">
    <property type="entry name" value="PcpA_C_like"/>
    <property type="match status" value="1"/>
</dbReference>
<evidence type="ECO:0000313" key="2">
    <source>
        <dbReference type="EMBL" id="MBB4804587.1"/>
    </source>
</evidence>
<feature type="domain" description="VOC" evidence="1">
    <location>
        <begin position="7"/>
        <end position="133"/>
    </location>
</feature>
<dbReference type="InterPro" id="IPR037523">
    <property type="entry name" value="VOC_core"/>
</dbReference>